<evidence type="ECO:0000313" key="2">
    <source>
        <dbReference type="EMBL" id="OJT09932.1"/>
    </source>
</evidence>
<evidence type="ECO:0000256" key="1">
    <source>
        <dbReference type="SAM" id="MobiDB-lite"/>
    </source>
</evidence>
<accession>A0A1M2VR11</accession>
<dbReference type="OrthoDB" id="2989516at2759"/>
<proteinExistence type="predicted"/>
<keyword evidence="3" id="KW-1185">Reference proteome</keyword>
<feature type="region of interest" description="Disordered" evidence="1">
    <location>
        <begin position="1"/>
        <end position="109"/>
    </location>
</feature>
<dbReference type="STRING" id="154538.A0A1M2VR11"/>
<comment type="caution">
    <text evidence="2">The sequence shown here is derived from an EMBL/GenBank/DDBJ whole genome shotgun (WGS) entry which is preliminary data.</text>
</comment>
<organism evidence="2 3">
    <name type="scientific">Trametes pubescens</name>
    <name type="common">White-rot fungus</name>
    <dbReference type="NCBI Taxonomy" id="154538"/>
    <lineage>
        <taxon>Eukaryota</taxon>
        <taxon>Fungi</taxon>
        <taxon>Dikarya</taxon>
        <taxon>Basidiomycota</taxon>
        <taxon>Agaricomycotina</taxon>
        <taxon>Agaricomycetes</taxon>
        <taxon>Polyporales</taxon>
        <taxon>Polyporaceae</taxon>
        <taxon>Trametes</taxon>
    </lineage>
</organism>
<dbReference type="OMA" id="ISMWRER"/>
<feature type="compositionally biased region" description="Basic and acidic residues" evidence="1">
    <location>
        <begin position="139"/>
        <end position="153"/>
    </location>
</feature>
<feature type="compositionally biased region" description="Basic and acidic residues" evidence="1">
    <location>
        <begin position="187"/>
        <end position="197"/>
    </location>
</feature>
<feature type="region of interest" description="Disordered" evidence="1">
    <location>
        <begin position="404"/>
        <end position="510"/>
    </location>
</feature>
<protein>
    <submittedName>
        <fullName evidence="2">Uncharacterized protein</fullName>
    </submittedName>
</protein>
<feature type="compositionally biased region" description="Basic and acidic residues" evidence="1">
    <location>
        <begin position="303"/>
        <end position="323"/>
    </location>
</feature>
<feature type="compositionally biased region" description="Low complexity" evidence="1">
    <location>
        <begin position="293"/>
        <end position="302"/>
    </location>
</feature>
<evidence type="ECO:0000313" key="3">
    <source>
        <dbReference type="Proteomes" id="UP000184267"/>
    </source>
</evidence>
<gene>
    <name evidence="2" type="ORF">TRAPUB_13569</name>
</gene>
<feature type="compositionally biased region" description="Low complexity" evidence="1">
    <location>
        <begin position="15"/>
        <end position="30"/>
    </location>
</feature>
<reference evidence="2 3" key="1">
    <citation type="submission" date="2016-10" db="EMBL/GenBank/DDBJ databases">
        <title>Genome sequence of the basidiomycete white-rot fungus Trametes pubescens.</title>
        <authorList>
            <person name="Makela M.R."/>
            <person name="Granchi Z."/>
            <person name="Peng M."/>
            <person name="De Vries R.P."/>
            <person name="Grigoriev I."/>
            <person name="Riley R."/>
            <person name="Hilden K."/>
        </authorList>
    </citation>
    <scope>NUCLEOTIDE SEQUENCE [LARGE SCALE GENOMIC DNA]</scope>
    <source>
        <strain evidence="2 3">FBCC735</strain>
    </source>
</reference>
<feature type="compositionally biased region" description="Pro residues" evidence="1">
    <location>
        <begin position="219"/>
        <end position="228"/>
    </location>
</feature>
<feature type="compositionally biased region" description="Gly residues" evidence="1">
    <location>
        <begin position="87"/>
        <end position="98"/>
    </location>
</feature>
<feature type="region of interest" description="Disordered" evidence="1">
    <location>
        <begin position="293"/>
        <end position="389"/>
    </location>
</feature>
<feature type="compositionally biased region" description="Polar residues" evidence="1">
    <location>
        <begin position="470"/>
        <end position="480"/>
    </location>
</feature>
<dbReference type="AlphaFoldDB" id="A0A1M2VR11"/>
<dbReference type="EMBL" id="MNAD01000861">
    <property type="protein sequence ID" value="OJT09932.1"/>
    <property type="molecule type" value="Genomic_DNA"/>
</dbReference>
<feature type="region of interest" description="Disordered" evidence="1">
    <location>
        <begin position="138"/>
        <end position="262"/>
    </location>
</feature>
<feature type="compositionally biased region" description="Pro residues" evidence="1">
    <location>
        <begin position="246"/>
        <end position="257"/>
    </location>
</feature>
<feature type="compositionally biased region" description="Basic and acidic residues" evidence="1">
    <location>
        <begin position="353"/>
        <end position="389"/>
    </location>
</feature>
<dbReference type="Proteomes" id="UP000184267">
    <property type="component" value="Unassembled WGS sequence"/>
</dbReference>
<sequence length="601" mass="65769">MFIPMQTHYEQDYYPPHMSSRSPSPRESSASPPPRSERLPPAHYPGRARRSSHAYPYRAPPAPPTSIPLDENFDAATTAAPSEWGQRRGGGGGDGGGDGDGHPEYDESVTGYQNYVVELERMLEGQIDTAAQAQARMLEAYRERDLQRQREQDSQQQQRSPPPPPSNGRPRPRALSTASVSGIPKTHGGDSRRRVDCWIDESACGRGSTRPEWQVPDTMSPPPPPVSAPRPMRRHQKSLPLSLPVAPSPPLPPPPPDYTRHVSGKKGRVELVEQRVLEDSAVRTISLWRERVAASSVGGSASRYEETQRGGEGDEREGERREAATGGGMGDGRSVAGSHAHRRVPSGSMNGDPRLRRVMSEHARYESSDKVRHGKGADGGKRERHTYERSEYMVSYDHANGGMPVEMLPGGPQGAGGNSTRELRTPSSPTTDRRFDRGPPSPSLRRHAARKSMDRSERPQYMISYPNTPPHTDSQASSGSIKHPRGAFSPAPPAPAAAGPLSPLHGSFQNMRDALPLSPTHTGALKATTTSSVEAILAACDPSLLHIAPVLHELGIRRVDHLRAIPRLSEETRDREVKEQALRRGVSVVEWAIFLDKLQTL</sequence>
<name>A0A1M2VR11_TRAPU</name>